<dbReference type="SUPFAM" id="SSF81901">
    <property type="entry name" value="HCP-like"/>
    <property type="match status" value="3"/>
</dbReference>
<feature type="transmembrane region" description="Helical" evidence="1">
    <location>
        <begin position="20"/>
        <end position="40"/>
    </location>
</feature>
<evidence type="ECO:0000256" key="1">
    <source>
        <dbReference type="SAM" id="Phobius"/>
    </source>
</evidence>
<name>I4AI45_BERLS</name>
<dbReference type="InterPro" id="IPR050767">
    <property type="entry name" value="Sel1_AlgK"/>
</dbReference>
<organism evidence="2 3">
    <name type="scientific">Bernardetia litoralis (strain ATCC 23117 / DSM 6794 / NBRC 15988 / NCIMB 1366 / Fx l1 / Sio-4)</name>
    <name type="common">Flexibacter litoralis</name>
    <dbReference type="NCBI Taxonomy" id="880071"/>
    <lineage>
        <taxon>Bacteria</taxon>
        <taxon>Pseudomonadati</taxon>
        <taxon>Bacteroidota</taxon>
        <taxon>Cytophagia</taxon>
        <taxon>Cytophagales</taxon>
        <taxon>Bernardetiaceae</taxon>
        <taxon>Bernardetia</taxon>
    </lineage>
</organism>
<evidence type="ECO:0000313" key="2">
    <source>
        <dbReference type="EMBL" id="AFM03630.1"/>
    </source>
</evidence>
<accession>I4AI45</accession>
<dbReference type="HOGENOM" id="CLU_670397_0_0_10"/>
<proteinExistence type="predicted"/>
<keyword evidence="1" id="KW-1133">Transmembrane helix</keyword>
<dbReference type="PANTHER" id="PTHR11102:SF160">
    <property type="entry name" value="ERAD-ASSOCIATED E3 UBIQUITIN-PROTEIN LIGASE COMPONENT HRD3"/>
    <property type="match status" value="1"/>
</dbReference>
<protein>
    <submittedName>
        <fullName evidence="2">TPR repeat-containing protein</fullName>
    </submittedName>
</protein>
<keyword evidence="1" id="KW-0472">Membrane</keyword>
<gene>
    <name evidence="2" type="ordered locus">Fleli_1193</name>
</gene>
<dbReference type="RefSeq" id="WP_014797087.1">
    <property type="nucleotide sequence ID" value="NC_018018.1"/>
</dbReference>
<dbReference type="eggNOG" id="COG0790">
    <property type="taxonomic scope" value="Bacteria"/>
</dbReference>
<dbReference type="InterPro" id="IPR006597">
    <property type="entry name" value="Sel1-like"/>
</dbReference>
<dbReference type="KEGG" id="fli:Fleli_1193"/>
<dbReference type="Proteomes" id="UP000006054">
    <property type="component" value="Chromosome"/>
</dbReference>
<dbReference type="EMBL" id="CP003345">
    <property type="protein sequence ID" value="AFM03630.1"/>
    <property type="molecule type" value="Genomic_DNA"/>
</dbReference>
<dbReference type="PATRIC" id="fig|880071.3.peg.1168"/>
<reference evidence="3" key="1">
    <citation type="submission" date="2012-06" db="EMBL/GenBank/DDBJ databases">
        <title>The complete genome of Flexibacter litoralis DSM 6794.</title>
        <authorList>
            <person name="Lucas S."/>
            <person name="Copeland A."/>
            <person name="Lapidus A."/>
            <person name="Glavina del Rio T."/>
            <person name="Dalin E."/>
            <person name="Tice H."/>
            <person name="Bruce D."/>
            <person name="Goodwin L."/>
            <person name="Pitluck S."/>
            <person name="Peters L."/>
            <person name="Ovchinnikova G."/>
            <person name="Lu M."/>
            <person name="Kyrpides N."/>
            <person name="Mavromatis K."/>
            <person name="Ivanova N."/>
            <person name="Brettin T."/>
            <person name="Detter J.C."/>
            <person name="Han C."/>
            <person name="Larimer F."/>
            <person name="Land M."/>
            <person name="Hauser L."/>
            <person name="Markowitz V."/>
            <person name="Cheng J.-F."/>
            <person name="Hugenholtz P."/>
            <person name="Woyke T."/>
            <person name="Wu D."/>
            <person name="Spring S."/>
            <person name="Lang E."/>
            <person name="Kopitz M."/>
            <person name="Brambilla E."/>
            <person name="Klenk H.-P."/>
            <person name="Eisen J.A."/>
        </authorList>
    </citation>
    <scope>NUCLEOTIDE SEQUENCE [LARGE SCALE GENOMIC DNA]</scope>
    <source>
        <strain evidence="3">ATCC 23117 / DSM 6794 / NBRC 15988 / NCIMB 1366 / Sio-4</strain>
    </source>
</reference>
<dbReference type="Gene3D" id="1.25.40.10">
    <property type="entry name" value="Tetratricopeptide repeat domain"/>
    <property type="match status" value="3"/>
</dbReference>
<sequence length="410" mass="46893" precursor="true">MNYKISKSERKQVYKNNIAFITIMIITLLTTILITFSSFAQNLQENDATVAYKQGKEQEKNASTAAHYEKVFQLYQKSAVLGYDSAQVALAQFYELGIGTNVDFLKAADLYQEALKKGNAQAAFRLGNLYEKGSGVEQNMEKAARCYLQAWGGKYPRAGEALERIDVKRWLPSDLPTYRFYLAMNNDAKAQYELGEMYLGIGKNTKPNWIKAKYWLEKAVTNNFVEAQLLLAKTHEEGQIVEKNISLATSYYNQAARQNNPTALAWLENQQNQENSENMRLTASKNTSTTSTKNEVIVLNHFEEGVKQWNIKNNQTAYTHFQKVSSKKEPQVLKYLAIMHKENLIPTANLGEAILYLNEYIVIYPEDAEGYKILGEIYLIKKQKSEAKYYFEKAEQKGIKITKEIWASVE</sequence>
<dbReference type="OrthoDB" id="1078267at2"/>
<dbReference type="SMART" id="SM00671">
    <property type="entry name" value="SEL1"/>
    <property type="match status" value="5"/>
</dbReference>
<dbReference type="PANTHER" id="PTHR11102">
    <property type="entry name" value="SEL-1-LIKE PROTEIN"/>
    <property type="match status" value="1"/>
</dbReference>
<dbReference type="AlphaFoldDB" id="I4AI45"/>
<dbReference type="Pfam" id="PF08238">
    <property type="entry name" value="Sel1"/>
    <property type="match status" value="5"/>
</dbReference>
<evidence type="ECO:0000313" key="3">
    <source>
        <dbReference type="Proteomes" id="UP000006054"/>
    </source>
</evidence>
<keyword evidence="1" id="KW-0812">Transmembrane</keyword>
<keyword evidence="3" id="KW-1185">Reference proteome</keyword>
<dbReference type="InterPro" id="IPR011990">
    <property type="entry name" value="TPR-like_helical_dom_sf"/>
</dbReference>
<dbReference type="STRING" id="880071.Fleli_1193"/>